<keyword evidence="3" id="KW-1185">Reference proteome</keyword>
<dbReference type="GO" id="GO:0004519">
    <property type="term" value="F:endonuclease activity"/>
    <property type="evidence" value="ECO:0007669"/>
    <property type="project" value="UniProtKB-KW"/>
</dbReference>
<dbReference type="EMBL" id="QDKG01000008">
    <property type="protein sequence ID" value="PVH23964.1"/>
    <property type="molecule type" value="Genomic_DNA"/>
</dbReference>
<dbReference type="PANTHER" id="PTHR42834:SF1">
    <property type="entry name" value="ENDONUCLEASE_EXONUCLEASE_PHOSPHATASE FAMILY PROTEIN (AFU_ORTHOLOGUE AFUA_3G09210)"/>
    <property type="match status" value="1"/>
</dbReference>
<name>A0A2T8HEX8_9SPHI</name>
<dbReference type="InterPro" id="IPR005135">
    <property type="entry name" value="Endo/exonuclease/phosphatase"/>
</dbReference>
<dbReference type="Proteomes" id="UP000245627">
    <property type="component" value="Unassembled WGS sequence"/>
</dbReference>
<reference evidence="2 3" key="1">
    <citation type="submission" date="2018-04" db="EMBL/GenBank/DDBJ databases">
        <title>Sphingobacterium cortibacter sp. nov.</title>
        <authorList>
            <person name="Li Y."/>
        </authorList>
    </citation>
    <scope>NUCLEOTIDE SEQUENCE [LARGE SCALE GENOMIC DNA]</scope>
    <source>
        <strain evidence="2 3">2c-3</strain>
    </source>
</reference>
<protein>
    <submittedName>
        <fullName evidence="2">Endonuclease</fullName>
    </submittedName>
</protein>
<evidence type="ECO:0000313" key="3">
    <source>
        <dbReference type="Proteomes" id="UP000245627"/>
    </source>
</evidence>
<evidence type="ECO:0000313" key="2">
    <source>
        <dbReference type="EMBL" id="PVH23964.1"/>
    </source>
</evidence>
<dbReference type="OrthoDB" id="9802724at2"/>
<keyword evidence="2" id="KW-0378">Hydrolase</keyword>
<accession>A0A2T8HEX8</accession>
<gene>
    <name evidence="2" type="ORF">DC487_16065</name>
</gene>
<dbReference type="Pfam" id="PF19580">
    <property type="entry name" value="Exo_endo_phos_3"/>
    <property type="match status" value="1"/>
</dbReference>
<keyword evidence="2" id="KW-0540">Nuclease</keyword>
<dbReference type="InterPro" id="IPR036691">
    <property type="entry name" value="Endo/exonu/phosph_ase_sf"/>
</dbReference>
<dbReference type="AlphaFoldDB" id="A0A2T8HEX8"/>
<dbReference type="Gene3D" id="3.60.10.10">
    <property type="entry name" value="Endonuclease/exonuclease/phosphatase"/>
    <property type="match status" value="1"/>
</dbReference>
<sequence length="347" mass="39849">MNWKNIRSISLVYFFVVLSTLSMAQQKQYQVYALAFYNLENLFDTVQDTSINDVEFTPRGANRWTPGKYQKKQQNMAKVLSRLGKKYCPEGPALIGLCELENRQVLQDLVEQPAIANRNYGIVHHDSPDRRGVDVALLYNPKVFKVLHSKVLPYHLERLPDYTTRDILLVTGELAGEEIHVLVNHWPSRYGGKSSELREHAASIVKSAVDSLYAQKPTAKIIIMGDLNDDPIDKSVRVVLDAKKYPDQVSEGGLYNTMWQHYDRGVGSLGYQGKWNLFDQIIISKPLLSEDRANLSYWKSEIFNQEFLITQEGRYKGYPFRTFAGNVFQNGYSDHFPTLIYLVKDLK</sequence>
<proteinExistence type="predicted"/>
<keyword evidence="2" id="KW-0255">Endonuclease</keyword>
<feature type="domain" description="Endonuclease/exonuclease/phosphatase" evidence="1">
    <location>
        <begin position="34"/>
        <end position="344"/>
    </location>
</feature>
<comment type="caution">
    <text evidence="2">The sequence shown here is derived from an EMBL/GenBank/DDBJ whole genome shotgun (WGS) entry which is preliminary data.</text>
</comment>
<evidence type="ECO:0000259" key="1">
    <source>
        <dbReference type="Pfam" id="PF19580"/>
    </source>
</evidence>
<dbReference type="SUPFAM" id="SSF56219">
    <property type="entry name" value="DNase I-like"/>
    <property type="match status" value="1"/>
</dbReference>
<organism evidence="2 3">
    <name type="scientific">Sphingobacterium corticibacter</name>
    <dbReference type="NCBI Taxonomy" id="2171749"/>
    <lineage>
        <taxon>Bacteria</taxon>
        <taxon>Pseudomonadati</taxon>
        <taxon>Bacteroidota</taxon>
        <taxon>Sphingobacteriia</taxon>
        <taxon>Sphingobacteriales</taxon>
        <taxon>Sphingobacteriaceae</taxon>
        <taxon>Sphingobacterium</taxon>
    </lineage>
</organism>
<dbReference type="PANTHER" id="PTHR42834">
    <property type="entry name" value="ENDONUCLEASE/EXONUCLEASE/PHOSPHATASE FAMILY PROTEIN (AFU_ORTHOLOGUE AFUA_3G09210)"/>
    <property type="match status" value="1"/>
</dbReference>